<proteinExistence type="inferred from homology"/>
<accession>A0A7Z1AWJ4</accession>
<dbReference type="Gene3D" id="3.40.190.10">
    <property type="entry name" value="Periplasmic binding protein-like II"/>
    <property type="match status" value="2"/>
</dbReference>
<dbReference type="Proteomes" id="UP000185696">
    <property type="component" value="Unassembled WGS sequence"/>
</dbReference>
<dbReference type="OrthoDB" id="2509690at2"/>
<comment type="similarity">
    <text evidence="1">Belongs to the bacterial solute-binding protein 1 family.</text>
</comment>
<gene>
    <name evidence="4" type="ORF">BLA60_29665</name>
</gene>
<dbReference type="InterPro" id="IPR006059">
    <property type="entry name" value="SBP"/>
</dbReference>
<dbReference type="PROSITE" id="PS51257">
    <property type="entry name" value="PROKAR_LIPOPROTEIN"/>
    <property type="match status" value="1"/>
</dbReference>
<protein>
    <recommendedName>
        <fullName evidence="6">Carbohydrate ABC transporter substrate-binding protein (CUT1 family)</fullName>
    </recommendedName>
</protein>
<comment type="caution">
    <text evidence="4">The sequence shown here is derived from an EMBL/GenBank/DDBJ whole genome shotgun (WGS) entry which is preliminary data.</text>
</comment>
<dbReference type="RefSeq" id="WP_075136322.1">
    <property type="nucleotide sequence ID" value="NZ_MSIF01000018.1"/>
</dbReference>
<evidence type="ECO:0000256" key="3">
    <source>
        <dbReference type="SAM" id="SignalP"/>
    </source>
</evidence>
<dbReference type="EMBL" id="MSIF01000018">
    <property type="protein sequence ID" value="OLF07021.1"/>
    <property type="molecule type" value="Genomic_DNA"/>
</dbReference>
<evidence type="ECO:0008006" key="6">
    <source>
        <dbReference type="Google" id="ProtNLM"/>
    </source>
</evidence>
<dbReference type="InterPro" id="IPR050490">
    <property type="entry name" value="Bact_solute-bd_prot1"/>
</dbReference>
<evidence type="ECO:0000313" key="4">
    <source>
        <dbReference type="EMBL" id="OLF07021.1"/>
    </source>
</evidence>
<keyword evidence="5" id="KW-1185">Reference proteome</keyword>
<feature type="chain" id="PRO_5030938798" description="Carbohydrate ABC transporter substrate-binding protein (CUT1 family)" evidence="3">
    <location>
        <begin position="28"/>
        <end position="423"/>
    </location>
</feature>
<evidence type="ECO:0000256" key="2">
    <source>
        <dbReference type="ARBA" id="ARBA00022448"/>
    </source>
</evidence>
<dbReference type="PANTHER" id="PTHR43649">
    <property type="entry name" value="ARABINOSE-BINDING PROTEIN-RELATED"/>
    <property type="match status" value="1"/>
</dbReference>
<evidence type="ECO:0000256" key="1">
    <source>
        <dbReference type="ARBA" id="ARBA00008520"/>
    </source>
</evidence>
<dbReference type="PANTHER" id="PTHR43649:SF29">
    <property type="entry name" value="OSMOPROTECTIVE COMPOUNDS-BINDING PROTEIN GGTB"/>
    <property type="match status" value="1"/>
</dbReference>
<evidence type="ECO:0000313" key="5">
    <source>
        <dbReference type="Proteomes" id="UP000185696"/>
    </source>
</evidence>
<dbReference type="SUPFAM" id="SSF53850">
    <property type="entry name" value="Periplasmic binding protein-like II"/>
    <property type="match status" value="1"/>
</dbReference>
<organism evidence="4 5">
    <name type="scientific">Actinophytocola xinjiangensis</name>
    <dbReference type="NCBI Taxonomy" id="485602"/>
    <lineage>
        <taxon>Bacteria</taxon>
        <taxon>Bacillati</taxon>
        <taxon>Actinomycetota</taxon>
        <taxon>Actinomycetes</taxon>
        <taxon>Pseudonocardiales</taxon>
        <taxon>Pseudonocardiaceae</taxon>
    </lineage>
</organism>
<name>A0A7Z1AWJ4_9PSEU</name>
<keyword evidence="3" id="KW-0732">Signal</keyword>
<dbReference type="AlphaFoldDB" id="A0A7Z1AWJ4"/>
<feature type="signal peptide" evidence="3">
    <location>
        <begin position="1"/>
        <end position="27"/>
    </location>
</feature>
<sequence length="423" mass="44714">MSPSTKRTLAVALATVLTAAGCGFVNSDDEDAGASGKVSAFVSTEQQLGLSSLHPKFEQSAGVTFDLTAAPTADLNEQLRVQLTSGTAADIFRVSPGLSSPVAVGVLGGQGELADLSTADWTKSMSADMRGLASVDDKVYGFPVGQNAIVMAYNKKVFAEAGVEPPRTWSELLTACDRLRAAGVVPISAGFTGGVYLQFWVYALAASLVYGPEADLNDRMLAGEVDFADHAAWTTTFEKFLALREYMTPQANGVSSDQSTADVAQGRAAMQLMVSSGLPALFDGSEGGAADFGVFALPATDDATETRLPVAPDFLAVNKNTNNLDQVNEFLDFLAEPANVKSYVETLGMLPALDVVDDAKLDSLEPVLSYVKDKRTTPFANYLWPNGDTQQRLLQSGQQLLADEIGIPDLLGQLDAEFDKGTP</sequence>
<reference evidence="4 5" key="1">
    <citation type="submission" date="2016-12" db="EMBL/GenBank/DDBJ databases">
        <title>The draft genome sequence of Actinophytocola xinjiangensis.</title>
        <authorList>
            <person name="Wang W."/>
            <person name="Yuan L."/>
        </authorList>
    </citation>
    <scope>NUCLEOTIDE SEQUENCE [LARGE SCALE GENOMIC DNA]</scope>
    <source>
        <strain evidence="4 5">CGMCC 4.4663</strain>
    </source>
</reference>
<dbReference type="Pfam" id="PF01547">
    <property type="entry name" value="SBP_bac_1"/>
    <property type="match status" value="1"/>
</dbReference>
<keyword evidence="2" id="KW-0813">Transport</keyword>